<keyword evidence="3 4" id="KW-0862">Zinc</keyword>
<evidence type="ECO:0000256" key="4">
    <source>
        <dbReference type="PROSITE-ProRule" id="PRU00207"/>
    </source>
</evidence>
<dbReference type="InterPro" id="IPR001293">
    <property type="entry name" value="Znf_TRAF"/>
</dbReference>
<evidence type="ECO:0000313" key="7">
    <source>
        <dbReference type="EMBL" id="KAK8759991.1"/>
    </source>
</evidence>
<dbReference type="AlphaFoldDB" id="A0AAQ4DC01"/>
<dbReference type="Proteomes" id="UP001321473">
    <property type="component" value="Unassembled WGS sequence"/>
</dbReference>
<organism evidence="7 8">
    <name type="scientific">Amblyomma americanum</name>
    <name type="common">Lone star tick</name>
    <dbReference type="NCBI Taxonomy" id="6943"/>
    <lineage>
        <taxon>Eukaryota</taxon>
        <taxon>Metazoa</taxon>
        <taxon>Ecdysozoa</taxon>
        <taxon>Arthropoda</taxon>
        <taxon>Chelicerata</taxon>
        <taxon>Arachnida</taxon>
        <taxon>Acari</taxon>
        <taxon>Parasitiformes</taxon>
        <taxon>Ixodida</taxon>
        <taxon>Ixodoidea</taxon>
        <taxon>Ixodidae</taxon>
        <taxon>Amblyomminae</taxon>
        <taxon>Amblyomma</taxon>
    </lineage>
</organism>
<evidence type="ECO:0000256" key="5">
    <source>
        <dbReference type="SAM" id="Coils"/>
    </source>
</evidence>
<evidence type="ECO:0000313" key="8">
    <source>
        <dbReference type="Proteomes" id="UP001321473"/>
    </source>
</evidence>
<dbReference type="PROSITE" id="PS50145">
    <property type="entry name" value="ZF_TRAF"/>
    <property type="match status" value="1"/>
</dbReference>
<protein>
    <recommendedName>
        <fullName evidence="6">TRAF-type domain-containing protein</fullName>
    </recommendedName>
</protein>
<evidence type="ECO:0000256" key="2">
    <source>
        <dbReference type="ARBA" id="ARBA00022771"/>
    </source>
</evidence>
<feature type="zinc finger region" description="TRAF-type" evidence="4">
    <location>
        <begin position="82"/>
        <end position="165"/>
    </location>
</feature>
<dbReference type="Pfam" id="PF02176">
    <property type="entry name" value="zf-TRAF"/>
    <property type="match status" value="1"/>
</dbReference>
<reference evidence="7 8" key="1">
    <citation type="journal article" date="2023" name="Arcadia Sci">
        <title>De novo assembly of a long-read Amblyomma americanum tick genome.</title>
        <authorList>
            <person name="Chou S."/>
            <person name="Poskanzer K.E."/>
            <person name="Rollins M."/>
            <person name="Thuy-Boun P.S."/>
        </authorList>
    </citation>
    <scope>NUCLEOTIDE SEQUENCE [LARGE SCALE GENOMIC DNA]</scope>
    <source>
        <strain evidence="7">F_SG_1</strain>
        <tissue evidence="7">Salivary glands</tissue>
    </source>
</reference>
<comment type="caution">
    <text evidence="7">The sequence shown here is derived from an EMBL/GenBank/DDBJ whole genome shotgun (WGS) entry which is preliminary data.</text>
</comment>
<evidence type="ECO:0000256" key="1">
    <source>
        <dbReference type="ARBA" id="ARBA00022723"/>
    </source>
</evidence>
<dbReference type="InterPro" id="IPR013083">
    <property type="entry name" value="Znf_RING/FYVE/PHD"/>
</dbReference>
<dbReference type="PANTHER" id="PTHR10131:SF94">
    <property type="entry name" value="TNF RECEPTOR-ASSOCIATED FACTOR 4"/>
    <property type="match status" value="1"/>
</dbReference>
<dbReference type="PANTHER" id="PTHR10131">
    <property type="entry name" value="TNF RECEPTOR ASSOCIATED FACTOR"/>
    <property type="match status" value="1"/>
</dbReference>
<feature type="coiled-coil region" evidence="5">
    <location>
        <begin position="174"/>
        <end position="215"/>
    </location>
</feature>
<accession>A0AAQ4DC01</accession>
<keyword evidence="8" id="KW-1185">Reference proteome</keyword>
<dbReference type="EMBL" id="JARKHS020032462">
    <property type="protein sequence ID" value="KAK8759991.1"/>
    <property type="molecule type" value="Genomic_DNA"/>
</dbReference>
<evidence type="ECO:0000256" key="3">
    <source>
        <dbReference type="ARBA" id="ARBA00022833"/>
    </source>
</evidence>
<name>A0AAQ4DC01_AMBAM</name>
<dbReference type="GO" id="GO:0043122">
    <property type="term" value="P:regulation of canonical NF-kappaB signal transduction"/>
    <property type="evidence" value="ECO:0007669"/>
    <property type="project" value="TreeGrafter"/>
</dbReference>
<gene>
    <name evidence="7" type="ORF">V5799_028749</name>
</gene>
<sequence length="279" mass="31922">MLNDDGEIECGDNECKHEISELVSCNEAFEEALLLTAMCPKQGCSYQGSLRDLMNHYRSCLPSSATCTLCGEDVPAKLMSLHVAEVCESRPLSCPYCEMEVQARNLEIHMEDCDLRPATCDYCSGEFDTYLELRDKHMDVCPNKPVKCPYQQFGCNIQLSNKEMEDHLRSPSHVALLVGRILNLEAQNQEVRNENDNLRNSVRTIQDRVRAIEDKQKTEEYLRANMADTQEDFMEKICELQEAAMKTQPEVDARIKELEDKNATFQQPLDTLLREIARL</sequence>
<keyword evidence="2 4" id="KW-0863">Zinc-finger</keyword>
<dbReference type="GO" id="GO:0008270">
    <property type="term" value="F:zinc ion binding"/>
    <property type="evidence" value="ECO:0007669"/>
    <property type="project" value="UniProtKB-KW"/>
</dbReference>
<keyword evidence="5" id="KW-0175">Coiled coil</keyword>
<dbReference type="SUPFAM" id="SSF49599">
    <property type="entry name" value="TRAF domain-like"/>
    <property type="match status" value="1"/>
</dbReference>
<proteinExistence type="predicted"/>
<dbReference type="Gene3D" id="3.30.40.10">
    <property type="entry name" value="Zinc/RING finger domain, C3HC4 (zinc finger)"/>
    <property type="match status" value="2"/>
</dbReference>
<evidence type="ECO:0000259" key="6">
    <source>
        <dbReference type="PROSITE" id="PS50145"/>
    </source>
</evidence>
<feature type="domain" description="TRAF-type" evidence="6">
    <location>
        <begin position="82"/>
        <end position="165"/>
    </location>
</feature>
<keyword evidence="1 4" id="KW-0479">Metal-binding</keyword>